<dbReference type="Gene3D" id="2.60.320.10">
    <property type="entry name" value="N-utilization substance G protein NusG, insert domain"/>
    <property type="match status" value="1"/>
</dbReference>
<dbReference type="EMBL" id="WERV01000002">
    <property type="protein sequence ID" value="MDV7714676.1"/>
    <property type="molecule type" value="Genomic_DNA"/>
</dbReference>
<dbReference type="RefSeq" id="WP_032818134.1">
    <property type="nucleotide sequence ID" value="NZ_CP014324.1"/>
</dbReference>
<evidence type="ECO:0000313" key="3">
    <source>
        <dbReference type="EMBL" id="VDB98306.1"/>
    </source>
</evidence>
<evidence type="ECO:0000313" key="5">
    <source>
        <dbReference type="Proteomes" id="UP000294726"/>
    </source>
</evidence>
<evidence type="ECO:0000313" key="1">
    <source>
        <dbReference type="EMBL" id="MDV7714676.1"/>
    </source>
</evidence>
<reference evidence="1" key="3">
    <citation type="submission" date="2019-10" db="EMBL/GenBank/DDBJ databases">
        <title>Malate fermentation in French cider.</title>
        <authorList>
            <person name="Cousin F.J."/>
            <person name="Medina Fernandez S."/>
            <person name="Misery B."/>
            <person name="Laplace J.-M."/>
            <person name="Cretenet M."/>
        </authorList>
    </citation>
    <scope>NUCLEOTIDE SEQUENCE</scope>
    <source>
        <strain evidence="1">UCMA15129</strain>
    </source>
</reference>
<name>A0A3S7H661_OENOE</name>
<gene>
    <name evidence="2" type="ORF">ATX59_05250</name>
    <name evidence="1" type="ORF">GA838_02615</name>
    <name evidence="3" type="ORF">OENI_1071</name>
</gene>
<dbReference type="AlphaFoldDB" id="A0A3S7H661"/>
<evidence type="ECO:0000313" key="6">
    <source>
        <dbReference type="Proteomes" id="UP001281024"/>
    </source>
</evidence>
<proteinExistence type="predicted"/>
<evidence type="ECO:0000313" key="2">
    <source>
        <dbReference type="EMBL" id="OIM21184.1"/>
    </source>
</evidence>
<organism evidence="1 6">
    <name type="scientific">Oenococcus oeni</name>
    <name type="common">Leuconostoc oenos</name>
    <dbReference type="NCBI Taxonomy" id="1247"/>
    <lineage>
        <taxon>Bacteria</taxon>
        <taxon>Bacillati</taxon>
        <taxon>Bacillota</taxon>
        <taxon>Bacilli</taxon>
        <taxon>Lactobacillales</taxon>
        <taxon>Lactobacillaceae</taxon>
        <taxon>Oenococcus</taxon>
    </lineage>
</organism>
<dbReference type="InterPro" id="IPR038690">
    <property type="entry name" value="NusG_2_sf"/>
</dbReference>
<dbReference type="Proteomes" id="UP000181728">
    <property type="component" value="Unassembled WGS sequence"/>
</dbReference>
<dbReference type="Proteomes" id="UP001281024">
    <property type="component" value="Unassembled WGS sequence"/>
</dbReference>
<dbReference type="Proteomes" id="UP000294726">
    <property type="component" value="Chromosome"/>
</dbReference>
<dbReference type="Pfam" id="PF07009">
    <property type="entry name" value="NusG_II"/>
    <property type="match status" value="1"/>
</dbReference>
<sequence>MRLSAAAKKYLKMIKPLDLMIVVLLILLSFAPLGVFSLQEQKEQSAGAQEILTAVITHKGKVVHKIKLTGHTGTTKYRFTNGKAYNVVVATGKKVKIVEANCPDQICVQHAAIDKAGQSIVCLPHKLIVEIKSSDGRTFGGIVN</sequence>
<evidence type="ECO:0000313" key="4">
    <source>
        <dbReference type="Proteomes" id="UP000181728"/>
    </source>
</evidence>
<dbReference type="EMBL" id="LR031358">
    <property type="protein sequence ID" value="VDB98306.1"/>
    <property type="molecule type" value="Genomic_DNA"/>
</dbReference>
<dbReference type="EMBL" id="MLOK01000039">
    <property type="protein sequence ID" value="OIM21184.1"/>
    <property type="molecule type" value="Genomic_DNA"/>
</dbReference>
<reference evidence="2 4" key="1">
    <citation type="journal article" date="2016" name="BMC Genomics">
        <title>Consensus pan-genome assembly of the specialised wine bacterium Oenococcus oeni.</title>
        <authorList>
            <person name="Sternes P.R."/>
            <person name="Borneman A.R."/>
        </authorList>
    </citation>
    <scope>NUCLEOTIDE SEQUENCE [LARGE SCALE GENOMIC DNA]</scope>
    <source>
        <strain evidence="2 4">AWRIB661</strain>
    </source>
</reference>
<accession>A0A3S7H661</accession>
<reference evidence="3 5" key="2">
    <citation type="submission" date="2018-08" db="EMBL/GenBank/DDBJ databases">
        <authorList>
            <person name="Lorentzen P. G. S. M."/>
        </authorList>
    </citation>
    <scope>NUCLEOTIDE SEQUENCE [LARGE SCALE GENOMIC DNA]</scope>
    <source>
        <strain evidence="3 5">CRBO_1381</strain>
    </source>
</reference>
<dbReference type="CDD" id="cd09911">
    <property type="entry name" value="Lin0431_like"/>
    <property type="match status" value="1"/>
</dbReference>
<protein>
    <submittedName>
        <fullName evidence="1">NusG domain II-containing protein</fullName>
    </submittedName>
</protein>